<dbReference type="Pfam" id="PF14322">
    <property type="entry name" value="SusD-like_3"/>
    <property type="match status" value="1"/>
</dbReference>
<dbReference type="Proteomes" id="UP000886047">
    <property type="component" value="Unassembled WGS sequence"/>
</dbReference>
<proteinExistence type="predicted"/>
<dbReference type="InterPro" id="IPR011990">
    <property type="entry name" value="TPR-like_helical_dom_sf"/>
</dbReference>
<feature type="domain" description="SusD-like N-terminal" evidence="1">
    <location>
        <begin position="106"/>
        <end position="173"/>
    </location>
</feature>
<organism evidence="2">
    <name type="scientific">Mariniphaga anaerophila</name>
    <dbReference type="NCBI Taxonomy" id="1484053"/>
    <lineage>
        <taxon>Bacteria</taxon>
        <taxon>Pseudomonadati</taxon>
        <taxon>Bacteroidota</taxon>
        <taxon>Bacteroidia</taxon>
        <taxon>Marinilabiliales</taxon>
        <taxon>Prolixibacteraceae</taxon>
        <taxon>Mariniphaga</taxon>
    </lineage>
</organism>
<gene>
    <name evidence="2" type="ORF">ENN90_13820</name>
</gene>
<evidence type="ECO:0000259" key="1">
    <source>
        <dbReference type="Pfam" id="PF14322"/>
    </source>
</evidence>
<dbReference type="PROSITE" id="PS51257">
    <property type="entry name" value="PROKAR_LIPOPROTEIN"/>
    <property type="match status" value="1"/>
</dbReference>
<dbReference type="AlphaFoldDB" id="A0A831PMU6"/>
<sequence>MMKNLIKYKLHLLAFLISQILLFSCKDFFNPKQEILVEEEAIFNDWFEYRAVALGMYGLQQDLAEQLFVLGELRGDLVNITPNAEADLVEIYNFNPSRENKYASPTNFFKLIATANNIIKILQENHPEVTDPSSPVTNYDRLYGEALCMRAWAYFNAVRVYGKVPYIHESLTTIEETEAYIDASDTYIDSMYIVFGIDGYNNDTLYNYPIELEKKYFDQNLVIDYFTKELETKVKAVGVNHALNNNDYTWEVTIWNIHAMNALLGIMYLTEGDLAKAAHYLEKIVYFSSENNRYQLDNSFAMGNWRNIFTNIDIREHIYTLWFNKSNLQQNDFQMFFEPRSPHKYMLKPSKQAVSNWESIWDNYLVEGDNSRPWNAKTVNRGRPGDFYRGYNSGYVYMRNNEVLDATSIQQMLLFKSVGDFRSANTIIADADTVIWKYSIGKNEYAQDANFIVYRAAGIHLWLAEVYAHWAFQRQTGVTTFLTNAVNIVNNGANYSTSSSRPQRGVRGRVGFADRSYQQYVLLSDDELKIGNIVYERDPVTNEVIGYEDYSDNLFGLQLYLEEKIIEERARELAFEGERFYDLVRIAKRRNDPTFLAEKVSAKFPAGEQERIYNLLLDEKNWYINYFD</sequence>
<evidence type="ECO:0000313" key="2">
    <source>
        <dbReference type="EMBL" id="HDR52672.1"/>
    </source>
</evidence>
<dbReference type="EMBL" id="DSDK01000778">
    <property type="protein sequence ID" value="HDR52672.1"/>
    <property type="molecule type" value="Genomic_DNA"/>
</dbReference>
<dbReference type="GO" id="GO:0009279">
    <property type="term" value="C:cell outer membrane"/>
    <property type="evidence" value="ECO:0007669"/>
    <property type="project" value="UniProtKB-SubCell"/>
</dbReference>
<comment type="caution">
    <text evidence="2">The sequence shown here is derived from an EMBL/GenBank/DDBJ whole genome shotgun (WGS) entry which is preliminary data.</text>
</comment>
<dbReference type="SUPFAM" id="SSF48452">
    <property type="entry name" value="TPR-like"/>
    <property type="match status" value="1"/>
</dbReference>
<accession>A0A831PMU6</accession>
<name>A0A831PMU6_9BACT</name>
<protein>
    <submittedName>
        <fullName evidence="2">RagB/SusD family nutrient uptake outer membrane protein</fullName>
    </submittedName>
</protein>
<dbReference type="InterPro" id="IPR033985">
    <property type="entry name" value="SusD-like_N"/>
</dbReference>
<dbReference type="Gene3D" id="1.25.40.390">
    <property type="match status" value="1"/>
</dbReference>
<reference evidence="2" key="1">
    <citation type="journal article" date="2020" name="mSystems">
        <title>Genome- and Community-Level Interaction Insights into Carbon Utilization and Element Cycling Functions of Hydrothermarchaeota in Hydrothermal Sediment.</title>
        <authorList>
            <person name="Zhou Z."/>
            <person name="Liu Y."/>
            <person name="Xu W."/>
            <person name="Pan J."/>
            <person name="Luo Z.H."/>
            <person name="Li M."/>
        </authorList>
    </citation>
    <scope>NUCLEOTIDE SEQUENCE [LARGE SCALE GENOMIC DNA]</scope>
    <source>
        <strain evidence="2">SpSt-1217</strain>
    </source>
</reference>